<feature type="compositionally biased region" description="Basic and acidic residues" evidence="1">
    <location>
        <begin position="86"/>
        <end position="107"/>
    </location>
</feature>
<feature type="region of interest" description="Disordered" evidence="1">
    <location>
        <begin position="84"/>
        <end position="119"/>
    </location>
</feature>
<dbReference type="AlphaFoldDB" id="A0A8D8PW17"/>
<accession>A0A8D8PW17</accession>
<name>A0A8D8PW17_9HEMI</name>
<proteinExistence type="predicted"/>
<sequence length="119" mass="13460">MIWNLNTSQNHTQVSSGLICASDPIAGINSFTDHSTAIIHQFRTVTDEKEIQQECHKLYNKLEISQGGKFGITGDEYVEGENVEDIVGHDQDKDSRAEQLDKLEEKKKKQKTKITKINT</sequence>
<evidence type="ECO:0000256" key="1">
    <source>
        <dbReference type="SAM" id="MobiDB-lite"/>
    </source>
</evidence>
<protein>
    <submittedName>
        <fullName evidence="2">Uncharacterized protein</fullName>
    </submittedName>
</protein>
<feature type="compositionally biased region" description="Basic residues" evidence="1">
    <location>
        <begin position="108"/>
        <end position="119"/>
    </location>
</feature>
<dbReference type="EMBL" id="HBUF01038510">
    <property type="protein sequence ID" value="CAG6617347.1"/>
    <property type="molecule type" value="Transcribed_RNA"/>
</dbReference>
<reference evidence="2" key="1">
    <citation type="submission" date="2021-05" db="EMBL/GenBank/DDBJ databases">
        <authorList>
            <person name="Alioto T."/>
            <person name="Alioto T."/>
            <person name="Gomez Garrido J."/>
        </authorList>
    </citation>
    <scope>NUCLEOTIDE SEQUENCE</scope>
</reference>
<evidence type="ECO:0000313" key="2">
    <source>
        <dbReference type="EMBL" id="CAG6617347.1"/>
    </source>
</evidence>
<organism evidence="2">
    <name type="scientific">Cacopsylla melanoneura</name>
    <dbReference type="NCBI Taxonomy" id="428564"/>
    <lineage>
        <taxon>Eukaryota</taxon>
        <taxon>Metazoa</taxon>
        <taxon>Ecdysozoa</taxon>
        <taxon>Arthropoda</taxon>
        <taxon>Hexapoda</taxon>
        <taxon>Insecta</taxon>
        <taxon>Pterygota</taxon>
        <taxon>Neoptera</taxon>
        <taxon>Paraneoptera</taxon>
        <taxon>Hemiptera</taxon>
        <taxon>Sternorrhyncha</taxon>
        <taxon>Psylloidea</taxon>
        <taxon>Psyllidae</taxon>
        <taxon>Psyllinae</taxon>
        <taxon>Cacopsylla</taxon>
    </lineage>
</organism>